<evidence type="ECO:0000256" key="10">
    <source>
        <dbReference type="ARBA" id="ARBA00039098"/>
    </source>
</evidence>
<evidence type="ECO:0000256" key="7">
    <source>
        <dbReference type="ARBA" id="ARBA00023065"/>
    </source>
</evidence>
<evidence type="ECO:0000313" key="15">
    <source>
        <dbReference type="EMBL" id="AET64407.1"/>
    </source>
</evidence>
<keyword evidence="4" id="KW-0547">Nucleotide-binding</keyword>
<dbReference type="SMART" id="SM00382">
    <property type="entry name" value="AAA"/>
    <property type="match status" value="1"/>
</dbReference>
<protein>
    <recommendedName>
        <fullName evidence="11">Nickel import system ATP-binding protein NikD</fullName>
        <ecNumber evidence="10">7.2.2.11</ecNumber>
    </recommendedName>
</protein>
<gene>
    <name evidence="15" type="ordered locus">Mhar_1038</name>
</gene>
<evidence type="ECO:0000256" key="8">
    <source>
        <dbReference type="ARBA" id="ARBA00023136"/>
    </source>
</evidence>
<dbReference type="CDD" id="cd03257">
    <property type="entry name" value="ABC_NikE_OppD_transporters"/>
    <property type="match status" value="1"/>
</dbReference>
<dbReference type="PROSITE" id="PS50893">
    <property type="entry name" value="ABC_TRANSPORTER_2"/>
    <property type="match status" value="1"/>
</dbReference>
<sequence>MAGGINRSRVEEMASSSSAVNGDGERRGVSRPGEKLQGEALLSIRGLSVKFPTEAGTVHAAVDVSLDIRREETLALVGETGCGKSVVAASVLQLLPSYAEVKGEIFFGGRDLLGLGEREMARVRGREISMIFQNPSLSLNPVYTIGHQVAESALIGGRASPAGARSMADSILSRLGLAGRGGMYPFQLSGGMNQRAMIAAAGVAGPRLIIADEPTKGLDQELVWEVCREIDIIKDLNRSSMLLITHDLEVARRTADRLAVMYAGEVVETGPVADVLERPRHPYSLALLKSLPGQGFHPIPGSSPSAVRRPPGCLFHPRCSWAEPGCRSGPPPLRSDGRRWWRCWERC</sequence>
<dbReference type="EMBL" id="CP003117">
    <property type="protein sequence ID" value="AET64407.1"/>
    <property type="molecule type" value="Genomic_DNA"/>
</dbReference>
<dbReference type="STRING" id="1110509.Mhar_1038"/>
<keyword evidence="16" id="KW-1185">Reference proteome</keyword>
<dbReference type="InterPro" id="IPR013563">
    <property type="entry name" value="Oligopep_ABC_C"/>
</dbReference>
<dbReference type="GO" id="GO:0005524">
    <property type="term" value="F:ATP binding"/>
    <property type="evidence" value="ECO:0007669"/>
    <property type="project" value="UniProtKB-KW"/>
</dbReference>
<comment type="subcellular location">
    <subcellularLocation>
        <location evidence="1">Cell membrane</location>
        <topology evidence="1">Peripheral membrane protein</topology>
    </subcellularLocation>
</comment>
<dbReference type="KEGG" id="mhi:Mhar_1038"/>
<evidence type="ECO:0000313" key="16">
    <source>
        <dbReference type="Proteomes" id="UP000005877"/>
    </source>
</evidence>
<dbReference type="PANTHER" id="PTHR43297:SF13">
    <property type="entry name" value="NICKEL ABC TRANSPORTER, ATP-BINDING PROTEIN"/>
    <property type="match status" value="1"/>
</dbReference>
<accession>G7WM32</accession>
<dbReference type="InterPro" id="IPR003593">
    <property type="entry name" value="AAA+_ATPase"/>
</dbReference>
<comment type="catalytic activity">
    <reaction evidence="12">
        <text>Ni(2+)(out) + ATP + H2O = Ni(2+)(in) + ADP + phosphate + H(+)</text>
        <dbReference type="Rhea" id="RHEA:15557"/>
        <dbReference type="ChEBI" id="CHEBI:15377"/>
        <dbReference type="ChEBI" id="CHEBI:15378"/>
        <dbReference type="ChEBI" id="CHEBI:30616"/>
        <dbReference type="ChEBI" id="CHEBI:43474"/>
        <dbReference type="ChEBI" id="CHEBI:49786"/>
        <dbReference type="ChEBI" id="CHEBI:456216"/>
        <dbReference type="EC" id="7.2.2.11"/>
    </reaction>
    <physiologicalReaction direction="left-to-right" evidence="12">
        <dbReference type="Rhea" id="RHEA:15558"/>
    </physiologicalReaction>
</comment>
<dbReference type="SUPFAM" id="SSF52540">
    <property type="entry name" value="P-loop containing nucleoside triphosphate hydrolases"/>
    <property type="match status" value="1"/>
</dbReference>
<dbReference type="GO" id="GO:0016887">
    <property type="term" value="F:ATP hydrolysis activity"/>
    <property type="evidence" value="ECO:0007669"/>
    <property type="project" value="InterPro"/>
</dbReference>
<evidence type="ECO:0000256" key="13">
    <source>
        <dbReference type="SAM" id="MobiDB-lite"/>
    </source>
</evidence>
<dbReference type="PANTHER" id="PTHR43297">
    <property type="entry name" value="OLIGOPEPTIDE TRANSPORT ATP-BINDING PROTEIN APPD"/>
    <property type="match status" value="1"/>
</dbReference>
<evidence type="ECO:0000256" key="4">
    <source>
        <dbReference type="ARBA" id="ARBA00022741"/>
    </source>
</evidence>
<keyword evidence="3" id="KW-1003">Cell membrane</keyword>
<dbReference type="NCBIfam" id="TIGR01727">
    <property type="entry name" value="oligo_HPY"/>
    <property type="match status" value="1"/>
</dbReference>
<evidence type="ECO:0000256" key="5">
    <source>
        <dbReference type="ARBA" id="ARBA00022840"/>
    </source>
</evidence>
<dbReference type="HOGENOM" id="CLU_000604_1_23_2"/>
<dbReference type="GO" id="GO:0015833">
    <property type="term" value="P:peptide transport"/>
    <property type="evidence" value="ECO:0007669"/>
    <property type="project" value="InterPro"/>
</dbReference>
<keyword evidence="7" id="KW-0406">Ion transport</keyword>
<comment type="subunit">
    <text evidence="9">The complex is composed of two ATP-binding proteins (NikD and NikE), two transmembrane proteins (NikB and NikC) and a solute-binding protein (NikA).</text>
</comment>
<keyword evidence="2" id="KW-0813">Transport</keyword>
<reference evidence="15 16" key="1">
    <citation type="journal article" date="2012" name="PLoS ONE">
        <title>The genome characteristics and predicted function of methyl-group oxidation pathway in the obligate aceticlastic methanogens, Methanosaeta spp.</title>
        <authorList>
            <person name="Zhu J."/>
            <person name="Zheng H."/>
            <person name="Ai G."/>
            <person name="Zhang G."/>
            <person name="Liu D."/>
            <person name="Liu X."/>
            <person name="Dong X."/>
        </authorList>
    </citation>
    <scope>NUCLEOTIDE SEQUENCE [LARGE SCALE GENOMIC DNA]</scope>
    <source>
        <strain evidence="15 16">6Ac</strain>
    </source>
</reference>
<dbReference type="InterPro" id="IPR050388">
    <property type="entry name" value="ABC_Ni/Peptide_Import"/>
</dbReference>
<dbReference type="EC" id="7.2.2.11" evidence="10"/>
<dbReference type="AlphaFoldDB" id="G7WM32"/>
<feature type="domain" description="ABC transporter" evidence="14">
    <location>
        <begin position="44"/>
        <end position="288"/>
    </location>
</feature>
<dbReference type="Pfam" id="PF00005">
    <property type="entry name" value="ABC_tran"/>
    <property type="match status" value="1"/>
</dbReference>
<evidence type="ECO:0000256" key="9">
    <source>
        <dbReference type="ARBA" id="ARBA00038669"/>
    </source>
</evidence>
<feature type="region of interest" description="Disordered" evidence="13">
    <location>
        <begin position="1"/>
        <end position="33"/>
    </location>
</feature>
<dbReference type="Proteomes" id="UP000005877">
    <property type="component" value="Chromosome"/>
</dbReference>
<evidence type="ECO:0000256" key="6">
    <source>
        <dbReference type="ARBA" id="ARBA00022967"/>
    </source>
</evidence>
<dbReference type="InterPro" id="IPR027417">
    <property type="entry name" value="P-loop_NTPase"/>
</dbReference>
<evidence type="ECO:0000259" key="14">
    <source>
        <dbReference type="PROSITE" id="PS50893"/>
    </source>
</evidence>
<evidence type="ECO:0000256" key="12">
    <source>
        <dbReference type="ARBA" id="ARBA00048610"/>
    </source>
</evidence>
<dbReference type="GO" id="GO:0015413">
    <property type="term" value="F:ABC-type nickel transporter activity"/>
    <property type="evidence" value="ECO:0007669"/>
    <property type="project" value="UniProtKB-EC"/>
</dbReference>
<evidence type="ECO:0000256" key="11">
    <source>
        <dbReference type="ARBA" id="ARBA00044143"/>
    </source>
</evidence>
<keyword evidence="8" id="KW-0472">Membrane</keyword>
<name>G7WM32_METH6</name>
<proteinExistence type="predicted"/>
<evidence type="ECO:0000256" key="1">
    <source>
        <dbReference type="ARBA" id="ARBA00004202"/>
    </source>
</evidence>
<dbReference type="PATRIC" id="fig|1110509.7.peg.1158"/>
<keyword evidence="5 15" id="KW-0067">ATP-binding</keyword>
<organism evidence="15 16">
    <name type="scientific">Methanothrix harundinacea (strain 6Ac)</name>
    <name type="common">Methanosaeta harundinacea</name>
    <dbReference type="NCBI Taxonomy" id="1110509"/>
    <lineage>
        <taxon>Archaea</taxon>
        <taxon>Methanobacteriati</taxon>
        <taxon>Methanobacteriota</taxon>
        <taxon>Stenosarchaea group</taxon>
        <taxon>Methanomicrobia</taxon>
        <taxon>Methanotrichales</taxon>
        <taxon>Methanotrichaceae</taxon>
        <taxon>Methanothrix</taxon>
    </lineage>
</organism>
<evidence type="ECO:0000256" key="2">
    <source>
        <dbReference type="ARBA" id="ARBA00022448"/>
    </source>
</evidence>
<dbReference type="Pfam" id="PF08352">
    <property type="entry name" value="oligo_HPY"/>
    <property type="match status" value="1"/>
</dbReference>
<keyword evidence="6" id="KW-1278">Translocase</keyword>
<feature type="compositionally biased region" description="Basic and acidic residues" evidence="13">
    <location>
        <begin position="23"/>
        <end position="33"/>
    </location>
</feature>
<dbReference type="InterPro" id="IPR003439">
    <property type="entry name" value="ABC_transporter-like_ATP-bd"/>
</dbReference>
<evidence type="ECO:0000256" key="3">
    <source>
        <dbReference type="ARBA" id="ARBA00022475"/>
    </source>
</evidence>
<dbReference type="GO" id="GO:0005886">
    <property type="term" value="C:plasma membrane"/>
    <property type="evidence" value="ECO:0007669"/>
    <property type="project" value="UniProtKB-SubCell"/>
</dbReference>
<dbReference type="Gene3D" id="3.40.50.300">
    <property type="entry name" value="P-loop containing nucleotide triphosphate hydrolases"/>
    <property type="match status" value="1"/>
</dbReference>